<dbReference type="PANTHER" id="PTHR43214:SF17">
    <property type="entry name" value="TRANSCRIPTIONAL REGULATORY PROTEIN RCSB"/>
    <property type="match status" value="1"/>
</dbReference>
<dbReference type="SMART" id="SM00448">
    <property type="entry name" value="REC"/>
    <property type="match status" value="1"/>
</dbReference>
<dbReference type="InterPro" id="IPR036388">
    <property type="entry name" value="WH-like_DNA-bd_sf"/>
</dbReference>
<evidence type="ECO:0000313" key="7">
    <source>
        <dbReference type="Proteomes" id="UP000063429"/>
    </source>
</evidence>
<dbReference type="Proteomes" id="UP000063429">
    <property type="component" value="Chromosome"/>
</dbReference>
<dbReference type="SMART" id="SM00421">
    <property type="entry name" value="HTH_LUXR"/>
    <property type="match status" value="1"/>
</dbReference>
<sequence>MSLILNKVLQIAIADDHPVVLNALKHELGRLPEFRIVLMAQTGDELLESLQRTPCEVVITDFAMPTEEKDEADGFILIKRIRTEFPSTKLIVYTAMNNSAVVKRLYRMGVFSVISKKEKAEELVSACLATQSNKQVYFPVSLRGELEMSWAQGDAFAQNKELTMSELEVVRLFVGGCSLGDICDRLSRTPSTVSTHKNNAMRKLGLTTDADLIKYAYATGMI</sequence>
<reference evidence="7" key="1">
    <citation type="journal article" date="2015" name="Genome Announc.">
        <title>Complete Genome Sequence of Herbaspirillum hiltneri N3 (DSM 17495), Isolated from Surface-Sterilized Wheat Roots.</title>
        <authorList>
            <person name="Guizelini D."/>
            <person name="Saizaki P.M."/>
            <person name="Coimbra N.A."/>
            <person name="Weiss V.A."/>
            <person name="Faoro H."/>
            <person name="Sfeir M.Z."/>
            <person name="Baura V.A."/>
            <person name="Monteiro R.A."/>
            <person name="Chubatsu L.S."/>
            <person name="Souza E.M."/>
            <person name="Cruz L.M."/>
            <person name="Pedrosa F.O."/>
            <person name="Raittz R.T."/>
            <person name="Marchaukoski J.N."/>
            <person name="Steffens M.B."/>
        </authorList>
    </citation>
    <scope>NUCLEOTIDE SEQUENCE [LARGE SCALE GENOMIC DNA]</scope>
    <source>
        <strain evidence="7">N3</strain>
    </source>
</reference>
<feature type="domain" description="Response regulatory" evidence="5">
    <location>
        <begin position="10"/>
        <end position="131"/>
    </location>
</feature>
<evidence type="ECO:0000256" key="1">
    <source>
        <dbReference type="ARBA" id="ARBA00022553"/>
    </source>
</evidence>
<name>A0ABN4I3I1_9BURK</name>
<dbReference type="Pfam" id="PF00072">
    <property type="entry name" value="Response_reg"/>
    <property type="match status" value="1"/>
</dbReference>
<dbReference type="EMBL" id="CP011409">
    <property type="protein sequence ID" value="AKZ64146.1"/>
    <property type="molecule type" value="Genomic_DNA"/>
</dbReference>
<dbReference type="PROSITE" id="PS50043">
    <property type="entry name" value="HTH_LUXR_2"/>
    <property type="match status" value="1"/>
</dbReference>
<dbReference type="InterPro" id="IPR058245">
    <property type="entry name" value="NreC/VraR/RcsB-like_REC"/>
</dbReference>
<proteinExistence type="predicted"/>
<dbReference type="CDD" id="cd06170">
    <property type="entry name" value="LuxR_C_like"/>
    <property type="match status" value="1"/>
</dbReference>
<evidence type="ECO:0000259" key="5">
    <source>
        <dbReference type="PROSITE" id="PS50110"/>
    </source>
</evidence>
<keyword evidence="2" id="KW-0238">DNA-binding</keyword>
<dbReference type="PRINTS" id="PR00038">
    <property type="entry name" value="HTHLUXR"/>
</dbReference>
<keyword evidence="7" id="KW-1185">Reference proteome</keyword>
<evidence type="ECO:0000259" key="4">
    <source>
        <dbReference type="PROSITE" id="PS50043"/>
    </source>
</evidence>
<dbReference type="Gene3D" id="1.10.10.10">
    <property type="entry name" value="Winged helix-like DNA-binding domain superfamily/Winged helix DNA-binding domain"/>
    <property type="match status" value="1"/>
</dbReference>
<dbReference type="RefSeq" id="WP_053199385.1">
    <property type="nucleotide sequence ID" value="NZ_CP011409.1"/>
</dbReference>
<dbReference type="Pfam" id="PF00196">
    <property type="entry name" value="GerE"/>
    <property type="match status" value="1"/>
</dbReference>
<dbReference type="InterPro" id="IPR016032">
    <property type="entry name" value="Sig_transdc_resp-reg_C-effctor"/>
</dbReference>
<evidence type="ECO:0000256" key="2">
    <source>
        <dbReference type="ARBA" id="ARBA00023125"/>
    </source>
</evidence>
<feature type="modified residue" description="4-aspartylphosphate" evidence="3">
    <location>
        <position position="61"/>
    </location>
</feature>
<dbReference type="PROSITE" id="PS50110">
    <property type="entry name" value="RESPONSE_REGULATORY"/>
    <property type="match status" value="1"/>
</dbReference>
<dbReference type="InterPro" id="IPR000792">
    <property type="entry name" value="Tscrpt_reg_LuxR_C"/>
</dbReference>
<dbReference type="InterPro" id="IPR039420">
    <property type="entry name" value="WalR-like"/>
</dbReference>
<dbReference type="InterPro" id="IPR001789">
    <property type="entry name" value="Sig_transdc_resp-reg_receiver"/>
</dbReference>
<dbReference type="SUPFAM" id="SSF52172">
    <property type="entry name" value="CheY-like"/>
    <property type="match status" value="1"/>
</dbReference>
<dbReference type="InterPro" id="IPR011006">
    <property type="entry name" value="CheY-like_superfamily"/>
</dbReference>
<accession>A0ABN4I3I1</accession>
<keyword evidence="6" id="KW-0418">Kinase</keyword>
<dbReference type="Gene3D" id="3.40.50.2300">
    <property type="match status" value="1"/>
</dbReference>
<feature type="domain" description="HTH luxR-type" evidence="4">
    <location>
        <begin position="155"/>
        <end position="220"/>
    </location>
</feature>
<evidence type="ECO:0000256" key="3">
    <source>
        <dbReference type="PROSITE-ProRule" id="PRU00169"/>
    </source>
</evidence>
<evidence type="ECO:0000313" key="6">
    <source>
        <dbReference type="EMBL" id="AKZ64146.1"/>
    </source>
</evidence>
<dbReference type="SUPFAM" id="SSF46894">
    <property type="entry name" value="C-terminal effector domain of the bipartite response regulators"/>
    <property type="match status" value="1"/>
</dbReference>
<organism evidence="6 7">
    <name type="scientific">Herbaspirillum hiltneri N3</name>
    <dbReference type="NCBI Taxonomy" id="1262470"/>
    <lineage>
        <taxon>Bacteria</taxon>
        <taxon>Pseudomonadati</taxon>
        <taxon>Pseudomonadota</taxon>
        <taxon>Betaproteobacteria</taxon>
        <taxon>Burkholderiales</taxon>
        <taxon>Oxalobacteraceae</taxon>
        <taxon>Herbaspirillum</taxon>
    </lineage>
</organism>
<keyword evidence="6" id="KW-0808">Transferase</keyword>
<dbReference type="CDD" id="cd17535">
    <property type="entry name" value="REC_NarL-like"/>
    <property type="match status" value="1"/>
</dbReference>
<gene>
    <name evidence="6" type="ORF">F506_17055</name>
</gene>
<dbReference type="GO" id="GO:0016301">
    <property type="term" value="F:kinase activity"/>
    <property type="evidence" value="ECO:0007669"/>
    <property type="project" value="UniProtKB-KW"/>
</dbReference>
<dbReference type="PANTHER" id="PTHR43214">
    <property type="entry name" value="TWO-COMPONENT RESPONSE REGULATOR"/>
    <property type="match status" value="1"/>
</dbReference>
<protein>
    <submittedName>
        <fullName evidence="6">Histidine kinase</fullName>
    </submittedName>
</protein>
<keyword evidence="1 3" id="KW-0597">Phosphoprotein</keyword>